<evidence type="ECO:0000313" key="3">
    <source>
        <dbReference type="Proteomes" id="UP001165489"/>
    </source>
</evidence>
<keyword evidence="1" id="KW-0812">Transmembrane</keyword>
<keyword evidence="3" id="KW-1185">Reference proteome</keyword>
<evidence type="ECO:0000256" key="1">
    <source>
        <dbReference type="SAM" id="Phobius"/>
    </source>
</evidence>
<proteinExistence type="predicted"/>
<reference evidence="2" key="1">
    <citation type="submission" date="2022-03" db="EMBL/GenBank/DDBJ databases">
        <title>De novo assembled genomes of Belliella spp. (Cyclobacteriaceae) strains.</title>
        <authorList>
            <person name="Szabo A."/>
            <person name="Korponai K."/>
            <person name="Felfoldi T."/>
        </authorList>
    </citation>
    <scope>NUCLEOTIDE SEQUENCE</scope>
    <source>
        <strain evidence="2">DSM 111904</strain>
    </source>
</reference>
<keyword evidence="1" id="KW-0472">Membrane</keyword>
<dbReference type="RefSeq" id="WP_241348363.1">
    <property type="nucleotide sequence ID" value="NZ_JAKZGP010000027.1"/>
</dbReference>
<sequence>MPRLDLILLPLLGGYIFLVTFNLTKYYHLRLERQKLIYNSLVSAVILSMVVYLIDYFLLQSDKFIVICNFKVGDISFYRSWINEYVSDIFKFKPTNGLKHAILVFVISWPLARFLNLFFSREFAFDYTIERWGNQLDRLIWFSLAEKKDEDKLLMITTKSRKVYIGYINRISEPLGENHINLIPSFSGYRDNESLDLRITISYTDVIKKYVEEDRADKIDKLGIVFPVNEILFVSKFDLEIFGRFNKLGDSAKKSPKNGIIKSFLSCSFDFLQKLILKEK</sequence>
<protein>
    <submittedName>
        <fullName evidence="2">Uncharacterized protein</fullName>
    </submittedName>
</protein>
<name>A0ABS9V0Q2_9BACT</name>
<feature type="transmembrane region" description="Helical" evidence="1">
    <location>
        <begin position="6"/>
        <end position="24"/>
    </location>
</feature>
<accession>A0ABS9V0Q2</accession>
<evidence type="ECO:0000313" key="2">
    <source>
        <dbReference type="EMBL" id="MCH7409992.1"/>
    </source>
</evidence>
<dbReference type="EMBL" id="JAKZGP010000027">
    <property type="protein sequence ID" value="MCH7409992.1"/>
    <property type="molecule type" value="Genomic_DNA"/>
</dbReference>
<keyword evidence="1" id="KW-1133">Transmembrane helix</keyword>
<organism evidence="2 3">
    <name type="scientific">Belliella filtrata</name>
    <dbReference type="NCBI Taxonomy" id="2923435"/>
    <lineage>
        <taxon>Bacteria</taxon>
        <taxon>Pseudomonadati</taxon>
        <taxon>Bacteroidota</taxon>
        <taxon>Cytophagia</taxon>
        <taxon>Cytophagales</taxon>
        <taxon>Cyclobacteriaceae</taxon>
        <taxon>Belliella</taxon>
    </lineage>
</organism>
<gene>
    <name evidence="2" type="ORF">MM239_11355</name>
</gene>
<dbReference type="Proteomes" id="UP001165489">
    <property type="component" value="Unassembled WGS sequence"/>
</dbReference>
<feature type="transmembrane region" description="Helical" evidence="1">
    <location>
        <begin position="36"/>
        <end position="54"/>
    </location>
</feature>
<comment type="caution">
    <text evidence="2">The sequence shown here is derived from an EMBL/GenBank/DDBJ whole genome shotgun (WGS) entry which is preliminary data.</text>
</comment>